<dbReference type="InterPro" id="IPR001872">
    <property type="entry name" value="Peptidase_A8"/>
</dbReference>
<reference evidence="11 12" key="1">
    <citation type="submission" date="2016-07" db="EMBL/GenBank/DDBJ databases">
        <title>High microdiversification within the ubiquitous acI lineage of Actinobacteria.</title>
        <authorList>
            <person name="Neuenschwander S.M."/>
            <person name="Salcher M."/>
            <person name="Ghai R."/>
            <person name="Pernthaler J."/>
        </authorList>
    </citation>
    <scope>NUCLEOTIDE SEQUENCE [LARGE SCALE GENOMIC DNA]</scope>
    <source>
        <strain evidence="11">MMS-21-155</strain>
    </source>
</reference>
<dbReference type="EC" id="3.4.23.36" evidence="9"/>
<evidence type="ECO:0000256" key="3">
    <source>
        <dbReference type="ARBA" id="ARBA00022670"/>
    </source>
</evidence>
<comment type="subcellular location">
    <subcellularLocation>
        <location evidence="9">Cell membrane</location>
        <topology evidence="9">Multi-pass membrane protein</topology>
    </subcellularLocation>
</comment>
<dbReference type="Proteomes" id="UP000217216">
    <property type="component" value="Chromosome"/>
</dbReference>
<comment type="pathway">
    <text evidence="9">Protein modification; lipoprotein biosynthesis (signal peptide cleavage).</text>
</comment>
<evidence type="ECO:0000256" key="9">
    <source>
        <dbReference type="HAMAP-Rule" id="MF_00161"/>
    </source>
</evidence>
<sequence>MRRLFATAWTIWLFDFATKTWALASLSSEPRKILGSFLQFTLVHNPGAAFSIATGFTLAFSLLALAVVVAVVYFAPKITSGGWQLTIGLLLGGVLGNLTDRIFREPSFLNGHVIDWIQIPSWPVFNIADSAICVAAFIAFVLSLRNVPPITRVG</sequence>
<comment type="function">
    <text evidence="9">This protein specifically catalyzes the removal of signal peptides from prolipoproteins.</text>
</comment>
<feature type="transmembrane region" description="Helical" evidence="9">
    <location>
        <begin position="82"/>
        <end position="99"/>
    </location>
</feature>
<keyword evidence="12" id="KW-1185">Reference proteome</keyword>
<dbReference type="KEGG" id="plak:A1s21155_02860"/>
<organism evidence="11 12">
    <name type="scientific">Candidatus Planktophila dulcis</name>
    <dbReference type="NCBI Taxonomy" id="1884914"/>
    <lineage>
        <taxon>Bacteria</taxon>
        <taxon>Bacillati</taxon>
        <taxon>Actinomycetota</taxon>
        <taxon>Actinomycetes</taxon>
        <taxon>Candidatus Nanopelagicales</taxon>
        <taxon>Candidatus Nanopelagicaceae</taxon>
        <taxon>Candidatus Planktophila</taxon>
    </lineage>
</organism>
<comment type="catalytic activity">
    <reaction evidence="9">
        <text>Release of signal peptides from bacterial membrane prolipoproteins. Hydrolyzes -Xaa-Yaa-Zaa-|-(S,diacylglyceryl)Cys-, in which Xaa is hydrophobic (preferably Leu), and Yaa (Ala or Ser) and Zaa (Gly or Ala) have small, neutral side chains.</text>
        <dbReference type="EC" id="3.4.23.36"/>
    </reaction>
</comment>
<keyword evidence="3 9" id="KW-0645">Protease</keyword>
<keyword evidence="7 9" id="KW-1133">Transmembrane helix</keyword>
<feature type="active site" evidence="9">
    <location>
        <position position="129"/>
    </location>
</feature>
<comment type="caution">
    <text evidence="9">Lacks conserved residue(s) required for the propagation of feature annotation.</text>
</comment>
<evidence type="ECO:0000256" key="7">
    <source>
        <dbReference type="ARBA" id="ARBA00022989"/>
    </source>
</evidence>
<keyword evidence="2 9" id="KW-1003">Cell membrane</keyword>
<evidence type="ECO:0000256" key="5">
    <source>
        <dbReference type="ARBA" id="ARBA00022750"/>
    </source>
</evidence>
<protein>
    <recommendedName>
        <fullName evidence="9">Lipoprotein signal peptidase</fullName>
        <ecNumber evidence="9">3.4.23.36</ecNumber>
    </recommendedName>
    <alternativeName>
        <fullName evidence="9">Prolipoprotein signal peptidase</fullName>
    </alternativeName>
    <alternativeName>
        <fullName evidence="9">Signal peptidase II</fullName>
        <shortName evidence="9">SPase II</shortName>
    </alternativeName>
</protein>
<accession>A0AAC9YSV7</accession>
<evidence type="ECO:0000256" key="8">
    <source>
        <dbReference type="ARBA" id="ARBA00023136"/>
    </source>
</evidence>
<keyword evidence="4 9" id="KW-0812">Transmembrane</keyword>
<gene>
    <name evidence="9" type="primary">lspA</name>
    <name evidence="11" type="ORF">A1s21155_02860</name>
</gene>
<evidence type="ECO:0000256" key="4">
    <source>
        <dbReference type="ARBA" id="ARBA00022692"/>
    </source>
</evidence>
<dbReference type="PANTHER" id="PTHR33695">
    <property type="entry name" value="LIPOPROTEIN SIGNAL PEPTIDASE"/>
    <property type="match status" value="1"/>
</dbReference>
<dbReference type="NCBIfam" id="TIGR00077">
    <property type="entry name" value="lspA"/>
    <property type="match status" value="1"/>
</dbReference>
<dbReference type="Pfam" id="PF01252">
    <property type="entry name" value="Peptidase_A8"/>
    <property type="match status" value="1"/>
</dbReference>
<evidence type="ECO:0000256" key="1">
    <source>
        <dbReference type="ARBA" id="ARBA00006139"/>
    </source>
</evidence>
<dbReference type="HAMAP" id="MF_00161">
    <property type="entry name" value="LspA"/>
    <property type="match status" value="1"/>
</dbReference>
<proteinExistence type="inferred from homology"/>
<name>A0AAC9YSV7_9ACTN</name>
<dbReference type="EMBL" id="CP016770">
    <property type="protein sequence ID" value="ASY11917.1"/>
    <property type="molecule type" value="Genomic_DNA"/>
</dbReference>
<evidence type="ECO:0000313" key="12">
    <source>
        <dbReference type="Proteomes" id="UP000217216"/>
    </source>
</evidence>
<dbReference type="GO" id="GO:0006508">
    <property type="term" value="P:proteolysis"/>
    <property type="evidence" value="ECO:0007669"/>
    <property type="project" value="UniProtKB-KW"/>
</dbReference>
<comment type="similarity">
    <text evidence="1 9 10">Belongs to the peptidase A8 family.</text>
</comment>
<keyword evidence="8 9" id="KW-0472">Membrane</keyword>
<dbReference type="GO" id="GO:0005886">
    <property type="term" value="C:plasma membrane"/>
    <property type="evidence" value="ECO:0007669"/>
    <property type="project" value="UniProtKB-SubCell"/>
</dbReference>
<dbReference type="GeneID" id="300657090"/>
<dbReference type="PANTHER" id="PTHR33695:SF1">
    <property type="entry name" value="LIPOPROTEIN SIGNAL PEPTIDASE"/>
    <property type="match status" value="1"/>
</dbReference>
<evidence type="ECO:0000256" key="10">
    <source>
        <dbReference type="RuleBase" id="RU004181"/>
    </source>
</evidence>
<dbReference type="PRINTS" id="PR00781">
    <property type="entry name" value="LIPOSIGPTASE"/>
</dbReference>
<evidence type="ECO:0000256" key="6">
    <source>
        <dbReference type="ARBA" id="ARBA00022801"/>
    </source>
</evidence>
<feature type="active site" evidence="9">
    <location>
        <position position="115"/>
    </location>
</feature>
<evidence type="ECO:0000313" key="11">
    <source>
        <dbReference type="EMBL" id="ASY11917.1"/>
    </source>
</evidence>
<dbReference type="GO" id="GO:0004190">
    <property type="term" value="F:aspartic-type endopeptidase activity"/>
    <property type="evidence" value="ECO:0007669"/>
    <property type="project" value="UniProtKB-UniRule"/>
</dbReference>
<dbReference type="RefSeq" id="WP_095692409.1">
    <property type="nucleotide sequence ID" value="NZ_CP016770.1"/>
</dbReference>
<evidence type="ECO:0000256" key="2">
    <source>
        <dbReference type="ARBA" id="ARBA00022475"/>
    </source>
</evidence>
<feature type="transmembrane region" description="Helical" evidence="9">
    <location>
        <begin position="46"/>
        <end position="75"/>
    </location>
</feature>
<feature type="transmembrane region" description="Helical" evidence="9">
    <location>
        <begin position="119"/>
        <end position="142"/>
    </location>
</feature>
<dbReference type="AlphaFoldDB" id="A0AAC9YSV7"/>
<keyword evidence="6 9" id="KW-0378">Hydrolase</keyword>
<keyword evidence="5 9" id="KW-0064">Aspartyl protease</keyword>